<protein>
    <recommendedName>
        <fullName evidence="4">DUF2946 domain-containing protein</fullName>
    </recommendedName>
</protein>
<dbReference type="KEGG" id="mass:CR152_29140"/>
<dbReference type="Pfam" id="PF11162">
    <property type="entry name" value="DUF2946"/>
    <property type="match status" value="1"/>
</dbReference>
<evidence type="ECO:0008006" key="4">
    <source>
        <dbReference type="Google" id="ProtNLM"/>
    </source>
</evidence>
<keyword evidence="3" id="KW-1185">Reference proteome</keyword>
<sequence>MKMKSTKWRLQIWIACLAILMNVLAPSISHALAAVRGDALSADICFTDPSARATPGVQAISLLDGQLDHSGAGMMEDCGYCLPHAGSYSLMPNAITGLAILGGHELRPFLFYRAPQPLLALTAAPPRGPPTIL</sequence>
<evidence type="ECO:0000256" key="1">
    <source>
        <dbReference type="SAM" id="SignalP"/>
    </source>
</evidence>
<evidence type="ECO:0000313" key="3">
    <source>
        <dbReference type="Proteomes" id="UP000229897"/>
    </source>
</evidence>
<organism evidence="2 3">
    <name type="scientific">Massilia violaceinigra</name>
    <dbReference type="NCBI Taxonomy" id="2045208"/>
    <lineage>
        <taxon>Bacteria</taxon>
        <taxon>Pseudomonadati</taxon>
        <taxon>Pseudomonadota</taxon>
        <taxon>Betaproteobacteria</taxon>
        <taxon>Burkholderiales</taxon>
        <taxon>Oxalobacteraceae</taxon>
        <taxon>Telluria group</taxon>
        <taxon>Massilia</taxon>
    </lineage>
</organism>
<evidence type="ECO:0000313" key="2">
    <source>
        <dbReference type="EMBL" id="ATQ78123.1"/>
    </source>
</evidence>
<feature type="chain" id="PRO_5013709498" description="DUF2946 domain-containing protein" evidence="1">
    <location>
        <begin position="32"/>
        <end position="133"/>
    </location>
</feature>
<dbReference type="EMBL" id="CP024608">
    <property type="protein sequence ID" value="ATQ78123.1"/>
    <property type="molecule type" value="Genomic_DNA"/>
</dbReference>
<name>A0A2D2DT34_9BURK</name>
<proteinExistence type="predicted"/>
<dbReference type="InterPro" id="IPR021333">
    <property type="entry name" value="DUF2946"/>
</dbReference>
<gene>
    <name evidence="2" type="ORF">CR152_29140</name>
</gene>
<reference evidence="2" key="1">
    <citation type="submission" date="2017-10" db="EMBL/GenBank/DDBJ databases">
        <title>Massilia psychrophilum sp. nov., a novel purple-pigmented bacterium isolated from Tianshan glacier, Xinjiang Municipality, China.</title>
        <authorList>
            <person name="Wang H."/>
        </authorList>
    </citation>
    <scope>NUCLEOTIDE SEQUENCE [LARGE SCALE GENOMIC DNA]</scope>
    <source>
        <strain evidence="2">B2</strain>
    </source>
</reference>
<accession>A0A2D2DT34</accession>
<dbReference type="OrthoDB" id="8536886at2"/>
<dbReference type="RefSeq" id="WP_099880873.1">
    <property type="nucleotide sequence ID" value="NZ_CP024608.1"/>
</dbReference>
<keyword evidence="1" id="KW-0732">Signal</keyword>
<dbReference type="AlphaFoldDB" id="A0A2D2DT34"/>
<feature type="signal peptide" evidence="1">
    <location>
        <begin position="1"/>
        <end position="31"/>
    </location>
</feature>
<dbReference type="Proteomes" id="UP000229897">
    <property type="component" value="Chromosome"/>
</dbReference>